<dbReference type="Proteomes" id="UP001187192">
    <property type="component" value="Unassembled WGS sequence"/>
</dbReference>
<dbReference type="AlphaFoldDB" id="A0AA88ANS6"/>
<gene>
    <name evidence="1" type="ORF">TIFTF001_025457</name>
</gene>
<evidence type="ECO:0000313" key="1">
    <source>
        <dbReference type="EMBL" id="GMN56344.1"/>
    </source>
</evidence>
<comment type="caution">
    <text evidence="1">The sequence shown here is derived from an EMBL/GenBank/DDBJ whole genome shotgun (WGS) entry which is preliminary data.</text>
</comment>
<sequence length="49" mass="5330">MRTVYDSPLPALKHLKVKTAGSPSSRVADLEDALSWVSPSLETLSMEQS</sequence>
<evidence type="ECO:0000313" key="2">
    <source>
        <dbReference type="Proteomes" id="UP001187192"/>
    </source>
</evidence>
<proteinExistence type="predicted"/>
<dbReference type="EMBL" id="BTGU01000063">
    <property type="protein sequence ID" value="GMN56344.1"/>
    <property type="molecule type" value="Genomic_DNA"/>
</dbReference>
<protein>
    <submittedName>
        <fullName evidence="1">Uncharacterized protein</fullName>
    </submittedName>
</protein>
<organism evidence="1 2">
    <name type="scientific">Ficus carica</name>
    <name type="common">Common fig</name>
    <dbReference type="NCBI Taxonomy" id="3494"/>
    <lineage>
        <taxon>Eukaryota</taxon>
        <taxon>Viridiplantae</taxon>
        <taxon>Streptophyta</taxon>
        <taxon>Embryophyta</taxon>
        <taxon>Tracheophyta</taxon>
        <taxon>Spermatophyta</taxon>
        <taxon>Magnoliopsida</taxon>
        <taxon>eudicotyledons</taxon>
        <taxon>Gunneridae</taxon>
        <taxon>Pentapetalae</taxon>
        <taxon>rosids</taxon>
        <taxon>fabids</taxon>
        <taxon>Rosales</taxon>
        <taxon>Moraceae</taxon>
        <taxon>Ficeae</taxon>
        <taxon>Ficus</taxon>
    </lineage>
</organism>
<accession>A0AA88ANS6</accession>
<reference evidence="1" key="1">
    <citation type="submission" date="2023-07" db="EMBL/GenBank/DDBJ databases">
        <title>draft genome sequence of fig (Ficus carica).</title>
        <authorList>
            <person name="Takahashi T."/>
            <person name="Nishimura K."/>
        </authorList>
    </citation>
    <scope>NUCLEOTIDE SEQUENCE</scope>
</reference>
<keyword evidence="2" id="KW-1185">Reference proteome</keyword>
<name>A0AA88ANS6_FICCA</name>